<protein>
    <submittedName>
        <fullName evidence="2">Uncharacterized protein</fullName>
    </submittedName>
</protein>
<feature type="non-terminal residue" evidence="2">
    <location>
        <position position="81"/>
    </location>
</feature>
<evidence type="ECO:0000313" key="2">
    <source>
        <dbReference type="EMBL" id="OJJ30397.1"/>
    </source>
</evidence>
<keyword evidence="3" id="KW-1185">Reference proteome</keyword>
<dbReference type="RefSeq" id="XP_040684074.1">
    <property type="nucleotide sequence ID" value="XM_040836669.1"/>
</dbReference>
<feature type="compositionally biased region" description="Basic and acidic residues" evidence="1">
    <location>
        <begin position="14"/>
        <end position="32"/>
    </location>
</feature>
<reference evidence="3" key="1">
    <citation type="journal article" date="2017" name="Genome Biol.">
        <title>Comparative genomics reveals high biological diversity and specific adaptations in the industrially and medically important fungal genus Aspergillus.</title>
        <authorList>
            <person name="de Vries R.P."/>
            <person name="Riley R."/>
            <person name="Wiebenga A."/>
            <person name="Aguilar-Osorio G."/>
            <person name="Amillis S."/>
            <person name="Uchima C.A."/>
            <person name="Anderluh G."/>
            <person name="Asadollahi M."/>
            <person name="Askin M."/>
            <person name="Barry K."/>
            <person name="Battaglia E."/>
            <person name="Bayram O."/>
            <person name="Benocci T."/>
            <person name="Braus-Stromeyer S.A."/>
            <person name="Caldana C."/>
            <person name="Canovas D."/>
            <person name="Cerqueira G.C."/>
            <person name="Chen F."/>
            <person name="Chen W."/>
            <person name="Choi C."/>
            <person name="Clum A."/>
            <person name="Dos Santos R.A."/>
            <person name="Damasio A.R."/>
            <person name="Diallinas G."/>
            <person name="Emri T."/>
            <person name="Fekete E."/>
            <person name="Flipphi M."/>
            <person name="Freyberg S."/>
            <person name="Gallo A."/>
            <person name="Gournas C."/>
            <person name="Habgood R."/>
            <person name="Hainaut M."/>
            <person name="Harispe M.L."/>
            <person name="Henrissat B."/>
            <person name="Hilden K.S."/>
            <person name="Hope R."/>
            <person name="Hossain A."/>
            <person name="Karabika E."/>
            <person name="Karaffa L."/>
            <person name="Karanyi Z."/>
            <person name="Krasevec N."/>
            <person name="Kuo A."/>
            <person name="Kusch H."/>
            <person name="LaButti K."/>
            <person name="Lagendijk E.L."/>
            <person name="Lapidus A."/>
            <person name="Levasseur A."/>
            <person name="Lindquist E."/>
            <person name="Lipzen A."/>
            <person name="Logrieco A.F."/>
            <person name="MacCabe A."/>
            <person name="Maekelae M.R."/>
            <person name="Malavazi I."/>
            <person name="Melin P."/>
            <person name="Meyer V."/>
            <person name="Mielnichuk N."/>
            <person name="Miskei M."/>
            <person name="Molnar A.P."/>
            <person name="Mule G."/>
            <person name="Ngan C.Y."/>
            <person name="Orejas M."/>
            <person name="Orosz E."/>
            <person name="Ouedraogo J.P."/>
            <person name="Overkamp K.M."/>
            <person name="Park H.-S."/>
            <person name="Perrone G."/>
            <person name="Piumi F."/>
            <person name="Punt P.J."/>
            <person name="Ram A.F."/>
            <person name="Ramon A."/>
            <person name="Rauscher S."/>
            <person name="Record E."/>
            <person name="Riano-Pachon D.M."/>
            <person name="Robert V."/>
            <person name="Roehrig J."/>
            <person name="Ruller R."/>
            <person name="Salamov A."/>
            <person name="Salih N.S."/>
            <person name="Samson R.A."/>
            <person name="Sandor E."/>
            <person name="Sanguinetti M."/>
            <person name="Schuetze T."/>
            <person name="Sepcic K."/>
            <person name="Shelest E."/>
            <person name="Sherlock G."/>
            <person name="Sophianopoulou V."/>
            <person name="Squina F.M."/>
            <person name="Sun H."/>
            <person name="Susca A."/>
            <person name="Todd R.B."/>
            <person name="Tsang A."/>
            <person name="Unkles S.E."/>
            <person name="van de Wiele N."/>
            <person name="van Rossen-Uffink D."/>
            <person name="Oliveira J.V."/>
            <person name="Vesth T.C."/>
            <person name="Visser J."/>
            <person name="Yu J.-H."/>
            <person name="Zhou M."/>
            <person name="Andersen M.R."/>
            <person name="Archer D.B."/>
            <person name="Baker S.E."/>
            <person name="Benoit I."/>
            <person name="Brakhage A.A."/>
            <person name="Braus G.H."/>
            <person name="Fischer R."/>
            <person name="Frisvad J.C."/>
            <person name="Goldman G.H."/>
            <person name="Houbraken J."/>
            <person name="Oakley B."/>
            <person name="Pocsi I."/>
            <person name="Scazzocchio C."/>
            <person name="Seiboth B."/>
            <person name="vanKuyk P.A."/>
            <person name="Wortman J."/>
            <person name="Dyer P.S."/>
            <person name="Grigoriev I.V."/>
        </authorList>
    </citation>
    <scope>NUCLEOTIDE SEQUENCE [LARGE SCALE GENOMIC DNA]</scope>
    <source>
        <strain evidence="3">DTO 134E9</strain>
    </source>
</reference>
<proteinExistence type="predicted"/>
<dbReference type="EMBL" id="KV878217">
    <property type="protein sequence ID" value="OJJ30397.1"/>
    <property type="molecule type" value="Genomic_DNA"/>
</dbReference>
<organism evidence="2 3">
    <name type="scientific">Aspergillus wentii DTO 134E9</name>
    <dbReference type="NCBI Taxonomy" id="1073089"/>
    <lineage>
        <taxon>Eukaryota</taxon>
        <taxon>Fungi</taxon>
        <taxon>Dikarya</taxon>
        <taxon>Ascomycota</taxon>
        <taxon>Pezizomycotina</taxon>
        <taxon>Eurotiomycetes</taxon>
        <taxon>Eurotiomycetidae</taxon>
        <taxon>Eurotiales</taxon>
        <taxon>Aspergillaceae</taxon>
        <taxon>Aspergillus</taxon>
        <taxon>Aspergillus subgen. Cremei</taxon>
    </lineage>
</organism>
<gene>
    <name evidence="2" type="ORF">ASPWEDRAFT_45972</name>
</gene>
<dbReference type="AlphaFoldDB" id="A0A1L9R687"/>
<evidence type="ECO:0000313" key="3">
    <source>
        <dbReference type="Proteomes" id="UP000184383"/>
    </source>
</evidence>
<dbReference type="GeneID" id="63752517"/>
<evidence type="ECO:0000256" key="1">
    <source>
        <dbReference type="SAM" id="MobiDB-lite"/>
    </source>
</evidence>
<name>A0A1L9R687_ASPWE</name>
<sequence length="81" mass="9786">MRNRVGDRTAFGNQDDREKEKDRKEKQDAETRLVQHERITRKKSSALFRPVRFLLSFLFPLLEREDRAAIFSFFWSFFLCG</sequence>
<feature type="region of interest" description="Disordered" evidence="1">
    <location>
        <begin position="1"/>
        <end position="32"/>
    </location>
</feature>
<dbReference type="VEuPathDB" id="FungiDB:ASPWEDRAFT_45972"/>
<dbReference type="Proteomes" id="UP000184383">
    <property type="component" value="Unassembled WGS sequence"/>
</dbReference>
<accession>A0A1L9R687</accession>